<feature type="compositionally biased region" description="Basic and acidic residues" evidence="1">
    <location>
        <begin position="444"/>
        <end position="458"/>
    </location>
</feature>
<evidence type="ECO:0000313" key="2">
    <source>
        <dbReference type="EMBL" id="KAH6897042.1"/>
    </source>
</evidence>
<feature type="compositionally biased region" description="Polar residues" evidence="1">
    <location>
        <begin position="68"/>
        <end position="88"/>
    </location>
</feature>
<evidence type="ECO:0008006" key="4">
    <source>
        <dbReference type="Google" id="ProtNLM"/>
    </source>
</evidence>
<sequence>MSADLFAEFNSLSNNPPPPSTQPQPSGSLHAQHISQPQNPPQGANKDPFDFFNTGSNVAAVTSPPPQATQSWSGFQSQPLSTSSWGNFSSPSAPPAPSKPPVVAEDDEDDGWGDFEVAQPTAVAAAPISVHHPAAMPSPSISTSIAWQTPSQPTVASPSISSSINWHTQAPNTPSIAWQTTSPAPVQPAQPILSHEEQPVRNRIVRASTLDLMSNNLVDLAAAPQKPAGSAWGQQPKQQLQNQFKPQTTHHTVLPSTHEAEPRLRVKPKLKQGPSDPSVLFDAEDFELQVAEGDDEEDDDDEFGDFESIPPAPPPKPAPSNSPPMKTSPPPPSMDLLSLNDPLPTPRLVAKQKAPSQLLGSLAFGATNTSYPQAPKSPSFQDRNPFPDLAIKTPTGAAPKDDILKSASPVTAWPTIGSAVETKHEAYEDEDDGWGAWDEFPANDSKKKSDADIKKSPDGWDWDAVDNVQPSKAEKNPEKKMAKKPERNQDIDSKPPPESWDWDAVDNVEPSKPEMDNGAPPPINVPPPSVILSVFPELLNTGDALFKPISGQTAPIKQRILSDPKAVGFVEGYILLAMTAARVIAGRKQRWHRDKILAKSMSISAAGSKGMKLAGVDKTQSAREDREAADVVAVWRGQVGRLRSAVAAAKTAGKLSTLRVPEIGENMQVQTAKMVPTAPKPCVICGLKREERVSKVDFDVEDSFGEWWAEHWGHKACKNFWIEHEKMLRQR</sequence>
<feature type="region of interest" description="Disordered" evidence="1">
    <location>
        <begin position="224"/>
        <end position="354"/>
    </location>
</feature>
<feature type="compositionally biased region" description="Acidic residues" evidence="1">
    <location>
        <begin position="104"/>
        <end position="113"/>
    </location>
</feature>
<reference evidence="2 3" key="1">
    <citation type="journal article" date="2021" name="Nat. Commun.">
        <title>Genetic determinants of endophytism in the Arabidopsis root mycobiome.</title>
        <authorList>
            <person name="Mesny F."/>
            <person name="Miyauchi S."/>
            <person name="Thiergart T."/>
            <person name="Pickel B."/>
            <person name="Atanasova L."/>
            <person name="Karlsson M."/>
            <person name="Huettel B."/>
            <person name="Barry K.W."/>
            <person name="Haridas S."/>
            <person name="Chen C."/>
            <person name="Bauer D."/>
            <person name="Andreopoulos W."/>
            <person name="Pangilinan J."/>
            <person name="LaButti K."/>
            <person name="Riley R."/>
            <person name="Lipzen A."/>
            <person name="Clum A."/>
            <person name="Drula E."/>
            <person name="Henrissat B."/>
            <person name="Kohler A."/>
            <person name="Grigoriev I.V."/>
            <person name="Martin F.M."/>
            <person name="Hacquard S."/>
        </authorList>
    </citation>
    <scope>NUCLEOTIDE SEQUENCE [LARGE SCALE GENOMIC DNA]</scope>
    <source>
        <strain evidence="2 3">MPI-CAGE-CH-0241</strain>
    </source>
</reference>
<organism evidence="2 3">
    <name type="scientific">Thelonectria olida</name>
    <dbReference type="NCBI Taxonomy" id="1576542"/>
    <lineage>
        <taxon>Eukaryota</taxon>
        <taxon>Fungi</taxon>
        <taxon>Dikarya</taxon>
        <taxon>Ascomycota</taxon>
        <taxon>Pezizomycotina</taxon>
        <taxon>Sordariomycetes</taxon>
        <taxon>Hypocreomycetidae</taxon>
        <taxon>Hypocreales</taxon>
        <taxon>Nectriaceae</taxon>
        <taxon>Thelonectria</taxon>
    </lineage>
</organism>
<protein>
    <recommendedName>
        <fullName evidence="4">Serine/threonine-protein kinase ppk6</fullName>
    </recommendedName>
</protein>
<dbReference type="PANTHER" id="PTHR42084:SF1">
    <property type="entry name" value="SERINE_THREONINE-PROTEIN KINASE PPK6"/>
    <property type="match status" value="1"/>
</dbReference>
<proteinExistence type="predicted"/>
<feature type="region of interest" description="Disordered" evidence="1">
    <location>
        <begin position="366"/>
        <end position="406"/>
    </location>
</feature>
<name>A0A9P8WCD5_9HYPO</name>
<dbReference type="OrthoDB" id="5420391at2759"/>
<feature type="compositionally biased region" description="Pro residues" evidence="1">
    <location>
        <begin position="310"/>
        <end position="333"/>
    </location>
</feature>
<comment type="caution">
    <text evidence="2">The sequence shown here is derived from an EMBL/GenBank/DDBJ whole genome shotgun (WGS) entry which is preliminary data.</text>
</comment>
<keyword evidence="3" id="KW-1185">Reference proteome</keyword>
<dbReference type="EMBL" id="JAGPYM010000003">
    <property type="protein sequence ID" value="KAH6897042.1"/>
    <property type="molecule type" value="Genomic_DNA"/>
</dbReference>
<feature type="compositionally biased region" description="Acidic residues" evidence="1">
    <location>
        <begin position="282"/>
        <end position="305"/>
    </location>
</feature>
<feature type="compositionally biased region" description="Basic and acidic residues" evidence="1">
    <location>
        <begin position="472"/>
        <end position="495"/>
    </location>
</feature>
<feature type="compositionally biased region" description="Polar residues" evidence="1">
    <location>
        <begin position="366"/>
        <end position="382"/>
    </location>
</feature>
<dbReference type="PANTHER" id="PTHR42084">
    <property type="entry name" value="YALI0E26631P"/>
    <property type="match status" value="1"/>
</dbReference>
<gene>
    <name evidence="2" type="ORF">B0T10DRAFT_475819</name>
</gene>
<evidence type="ECO:0000256" key="1">
    <source>
        <dbReference type="SAM" id="MobiDB-lite"/>
    </source>
</evidence>
<feature type="region of interest" description="Disordered" evidence="1">
    <location>
        <begin position="421"/>
        <end position="524"/>
    </location>
</feature>
<feature type="compositionally biased region" description="Low complexity" evidence="1">
    <location>
        <begin position="234"/>
        <end position="247"/>
    </location>
</feature>
<feature type="compositionally biased region" description="Polar residues" evidence="1">
    <location>
        <begin position="139"/>
        <end position="184"/>
    </location>
</feature>
<feature type="region of interest" description="Disordered" evidence="1">
    <location>
        <begin position="1"/>
        <end position="114"/>
    </location>
</feature>
<dbReference type="Proteomes" id="UP000777438">
    <property type="component" value="Unassembled WGS sequence"/>
</dbReference>
<accession>A0A9P8WCD5</accession>
<dbReference type="AlphaFoldDB" id="A0A9P8WCD5"/>
<evidence type="ECO:0000313" key="3">
    <source>
        <dbReference type="Proteomes" id="UP000777438"/>
    </source>
</evidence>
<feature type="region of interest" description="Disordered" evidence="1">
    <location>
        <begin position="136"/>
        <end position="200"/>
    </location>
</feature>